<sequence>MKENQKIRYAVVGLGHIAQTAVLPGFKNAKNSELTALVSGDETKLKKLGKKYKVENLYHYDDYEECLRSGLIDAVYIATPNVHHREFAEKAAYHGIHVLTEKPIATTVADAVSMMRAADRNDVKMMVAYRLHFDPANLKAIEIAQSGKLGELRIFNSLFSYQLTDPTNIRLQAEQGGGPLLDIGVYCLNAARYLFRDEPVECFAWTMNSSDERFSEVEEMMAVTLRFPETRIATFTISFGASDTSSFDLVGTKGCLRLEHAYEYAEDMELTTTINGKEKSYTFKKHDQFGPELEYFSECILKHKQPEPSAEEGLLDIKIIEALFESARYGRPVKLDYFKKMTRPSESQKIKKPARAEPDVVHARSPHN</sequence>
<dbReference type="InterPro" id="IPR008354">
    <property type="entry name" value="Glc-Fru_OxRdtase_bac"/>
</dbReference>
<dbReference type="PANTHER" id="PTHR22604">
    <property type="entry name" value="OXIDOREDUCTASES"/>
    <property type="match status" value="1"/>
</dbReference>
<organism evidence="6 7">
    <name type="scientific">Bdellovibrio bacteriovorus</name>
    <dbReference type="NCBI Taxonomy" id="959"/>
    <lineage>
        <taxon>Bacteria</taxon>
        <taxon>Pseudomonadati</taxon>
        <taxon>Bdellovibrionota</taxon>
        <taxon>Bdellovibrionia</taxon>
        <taxon>Bdellovibrionales</taxon>
        <taxon>Pseudobdellovibrionaceae</taxon>
        <taxon>Bdellovibrio</taxon>
    </lineage>
</organism>
<dbReference type="SUPFAM" id="SSF51735">
    <property type="entry name" value="NAD(P)-binding Rossmann-fold domains"/>
    <property type="match status" value="1"/>
</dbReference>
<dbReference type="InterPro" id="IPR036291">
    <property type="entry name" value="NAD(P)-bd_dom_sf"/>
</dbReference>
<dbReference type="AlphaFoldDB" id="A0A150WFX7"/>
<evidence type="ECO:0000259" key="4">
    <source>
        <dbReference type="Pfam" id="PF01408"/>
    </source>
</evidence>
<dbReference type="GO" id="GO:0016491">
    <property type="term" value="F:oxidoreductase activity"/>
    <property type="evidence" value="ECO:0007669"/>
    <property type="project" value="UniProtKB-KW"/>
</dbReference>
<reference evidence="6 7" key="1">
    <citation type="submission" date="2016-03" db="EMBL/GenBank/DDBJ databases">
        <authorList>
            <person name="Ploux O."/>
        </authorList>
    </citation>
    <scope>NUCLEOTIDE SEQUENCE [LARGE SCALE GENOMIC DNA]</scope>
    <source>
        <strain evidence="6 7">BER2</strain>
    </source>
</reference>
<comment type="similarity">
    <text evidence="1">Belongs to the Gfo/Idh/MocA family.</text>
</comment>
<feature type="domain" description="GFO/IDH/MocA-like oxidoreductase" evidence="5">
    <location>
        <begin position="139"/>
        <end position="256"/>
    </location>
</feature>
<evidence type="ECO:0000259" key="5">
    <source>
        <dbReference type="Pfam" id="PF22725"/>
    </source>
</evidence>
<comment type="caution">
    <text evidence="6">The sequence shown here is derived from an EMBL/GenBank/DDBJ whole genome shotgun (WGS) entry which is preliminary data.</text>
</comment>
<feature type="compositionally biased region" description="Basic and acidic residues" evidence="3">
    <location>
        <begin position="346"/>
        <end position="362"/>
    </location>
</feature>
<dbReference type="Pfam" id="PF01408">
    <property type="entry name" value="GFO_IDH_MocA"/>
    <property type="match status" value="1"/>
</dbReference>
<evidence type="ECO:0000313" key="7">
    <source>
        <dbReference type="Proteomes" id="UP000075391"/>
    </source>
</evidence>
<gene>
    <name evidence="6" type="ORF">AZI85_06575</name>
</gene>
<dbReference type="EMBL" id="LUKF01000016">
    <property type="protein sequence ID" value="KYG61874.1"/>
    <property type="molecule type" value="Genomic_DNA"/>
</dbReference>
<dbReference type="InterPro" id="IPR050984">
    <property type="entry name" value="Gfo/Idh/MocA_domain"/>
</dbReference>
<dbReference type="SUPFAM" id="SSF55347">
    <property type="entry name" value="Glyceraldehyde-3-phosphate dehydrogenase-like, C-terminal domain"/>
    <property type="match status" value="1"/>
</dbReference>
<dbReference type="Gene3D" id="3.40.50.720">
    <property type="entry name" value="NAD(P)-binding Rossmann-like Domain"/>
    <property type="match status" value="1"/>
</dbReference>
<keyword evidence="2" id="KW-0560">Oxidoreductase</keyword>
<dbReference type="Proteomes" id="UP000075391">
    <property type="component" value="Unassembled WGS sequence"/>
</dbReference>
<dbReference type="GO" id="GO:0000166">
    <property type="term" value="F:nucleotide binding"/>
    <property type="evidence" value="ECO:0007669"/>
    <property type="project" value="InterPro"/>
</dbReference>
<dbReference type="PRINTS" id="PR01775">
    <property type="entry name" value="GLFROXRDTASE"/>
</dbReference>
<dbReference type="InterPro" id="IPR000683">
    <property type="entry name" value="Gfo/Idh/MocA-like_OxRdtase_N"/>
</dbReference>
<proteinExistence type="inferred from homology"/>
<dbReference type="RefSeq" id="WP_063244020.1">
    <property type="nucleotide sequence ID" value="NZ_LUKF01000016.1"/>
</dbReference>
<dbReference type="PANTHER" id="PTHR22604:SF105">
    <property type="entry name" value="TRANS-1,2-DIHYDROBENZENE-1,2-DIOL DEHYDROGENASE"/>
    <property type="match status" value="1"/>
</dbReference>
<evidence type="ECO:0000313" key="6">
    <source>
        <dbReference type="EMBL" id="KYG61874.1"/>
    </source>
</evidence>
<feature type="domain" description="Gfo/Idh/MocA-like oxidoreductase N-terminal" evidence="4">
    <location>
        <begin position="7"/>
        <end position="129"/>
    </location>
</feature>
<evidence type="ECO:0000256" key="1">
    <source>
        <dbReference type="ARBA" id="ARBA00010928"/>
    </source>
</evidence>
<dbReference type="Gene3D" id="3.30.360.10">
    <property type="entry name" value="Dihydrodipicolinate Reductase, domain 2"/>
    <property type="match status" value="1"/>
</dbReference>
<dbReference type="Pfam" id="PF22725">
    <property type="entry name" value="GFO_IDH_MocA_C3"/>
    <property type="match status" value="1"/>
</dbReference>
<feature type="region of interest" description="Disordered" evidence="3">
    <location>
        <begin position="342"/>
        <end position="368"/>
    </location>
</feature>
<dbReference type="InterPro" id="IPR055170">
    <property type="entry name" value="GFO_IDH_MocA-like_dom"/>
</dbReference>
<accession>A0A150WFX7</accession>
<dbReference type="OrthoDB" id="5288809at2"/>
<evidence type="ECO:0000256" key="2">
    <source>
        <dbReference type="ARBA" id="ARBA00023002"/>
    </source>
</evidence>
<evidence type="ECO:0000256" key="3">
    <source>
        <dbReference type="SAM" id="MobiDB-lite"/>
    </source>
</evidence>
<name>A0A150WFX7_BDEBC</name>
<protein>
    <submittedName>
        <fullName evidence="6">Oxidoreductase</fullName>
    </submittedName>
</protein>